<reference evidence="2 3" key="1">
    <citation type="submission" date="2020-04" db="EMBL/GenBank/DDBJ databases">
        <authorList>
            <person name="Klaysubun C."/>
            <person name="Duangmal K."/>
            <person name="Lipun K."/>
        </authorList>
    </citation>
    <scope>NUCLEOTIDE SEQUENCE [LARGE SCALE GENOMIC DNA]</scope>
    <source>
        <strain evidence="2 3">K10HN5</strain>
    </source>
</reference>
<comment type="caution">
    <text evidence="2">The sequence shown here is derived from an EMBL/GenBank/DDBJ whole genome shotgun (WGS) entry which is preliminary data.</text>
</comment>
<dbReference type="InterPro" id="IPR049874">
    <property type="entry name" value="ROK_cs"/>
</dbReference>
<sequence length="323" mass="33222">MTSGQHQTSGRRGIGLDIGGTKIAGAVVQDDGAVLTELVEPTPQQSDAATISKILRGITDRLRQQHPEVVAIGVGAAGIVEWPTGLIRWAPNNAYRDWPVRAELEDATGLPTTVDNDANVAALAEARLGEQRYHDMVLITVGTGIGGGLVLGGSIYRGPTGLGAELGHMIVNPDGPLCGCGNHGCLEAYASGTALTRMAREAATEDPDGLIARLARENGDPVTGEAVTHAAKLGDPTAQALFAELGRWLGVGIASLGNIFELEAVRIGGGLVETGDLLLNPARAAAEQYAYAREARGIPPVLPSTFGSDGGIIGAALLGLDHA</sequence>
<dbReference type="Proteomes" id="UP000820669">
    <property type="component" value="Unassembled WGS sequence"/>
</dbReference>
<dbReference type="PANTHER" id="PTHR18964:SF173">
    <property type="entry name" value="GLUCOKINASE"/>
    <property type="match status" value="1"/>
</dbReference>
<name>A0ABX1S8R9_9PSEU</name>
<dbReference type="SUPFAM" id="SSF53067">
    <property type="entry name" value="Actin-like ATPase domain"/>
    <property type="match status" value="1"/>
</dbReference>
<proteinExistence type="inferred from homology"/>
<accession>A0ABX1S8R9</accession>
<comment type="similarity">
    <text evidence="1">Belongs to the ROK (NagC/XylR) family.</text>
</comment>
<dbReference type="PANTHER" id="PTHR18964">
    <property type="entry name" value="ROK (REPRESSOR, ORF, KINASE) FAMILY"/>
    <property type="match status" value="1"/>
</dbReference>
<gene>
    <name evidence="2" type="ORF">HF526_11640</name>
</gene>
<dbReference type="InterPro" id="IPR000600">
    <property type="entry name" value="ROK"/>
</dbReference>
<dbReference type="InterPro" id="IPR043129">
    <property type="entry name" value="ATPase_NBD"/>
</dbReference>
<evidence type="ECO:0000313" key="2">
    <source>
        <dbReference type="EMBL" id="NMH97959.1"/>
    </source>
</evidence>
<dbReference type="EMBL" id="JAAXLA010000017">
    <property type="protein sequence ID" value="NMH97959.1"/>
    <property type="molecule type" value="Genomic_DNA"/>
</dbReference>
<evidence type="ECO:0000256" key="1">
    <source>
        <dbReference type="ARBA" id="ARBA00006479"/>
    </source>
</evidence>
<keyword evidence="3" id="KW-1185">Reference proteome</keyword>
<protein>
    <submittedName>
        <fullName evidence="2">ROK family protein</fullName>
    </submittedName>
</protein>
<organism evidence="2 3">
    <name type="scientific">Pseudonocardia acidicola</name>
    <dbReference type="NCBI Taxonomy" id="2724939"/>
    <lineage>
        <taxon>Bacteria</taxon>
        <taxon>Bacillati</taxon>
        <taxon>Actinomycetota</taxon>
        <taxon>Actinomycetes</taxon>
        <taxon>Pseudonocardiales</taxon>
        <taxon>Pseudonocardiaceae</taxon>
        <taxon>Pseudonocardia</taxon>
    </lineage>
</organism>
<dbReference type="Pfam" id="PF00480">
    <property type="entry name" value="ROK"/>
    <property type="match status" value="1"/>
</dbReference>
<evidence type="ECO:0000313" key="3">
    <source>
        <dbReference type="Proteomes" id="UP000820669"/>
    </source>
</evidence>
<dbReference type="PROSITE" id="PS01125">
    <property type="entry name" value="ROK"/>
    <property type="match status" value="1"/>
</dbReference>
<dbReference type="RefSeq" id="WP_169381404.1">
    <property type="nucleotide sequence ID" value="NZ_JAAXLA010000017.1"/>
</dbReference>
<dbReference type="Gene3D" id="3.30.420.40">
    <property type="match status" value="2"/>
</dbReference>